<keyword evidence="8" id="KW-0472">Membrane</keyword>
<feature type="domain" description="PCI" evidence="11">
    <location>
        <begin position="549"/>
        <end position="723"/>
    </location>
</feature>
<dbReference type="GO" id="GO:0005886">
    <property type="term" value="C:plasma membrane"/>
    <property type="evidence" value="ECO:0007669"/>
    <property type="project" value="UniProtKB-SubCell"/>
</dbReference>
<feature type="region of interest" description="Disordered" evidence="10">
    <location>
        <begin position="164"/>
        <end position="183"/>
    </location>
</feature>
<dbReference type="InterPro" id="IPR006702">
    <property type="entry name" value="CASP_dom"/>
</dbReference>
<accession>A0A835RUW0</accession>
<evidence type="ECO:0000256" key="7">
    <source>
        <dbReference type="ARBA" id="ARBA00022989"/>
    </source>
</evidence>
<evidence type="ECO:0000256" key="8">
    <source>
        <dbReference type="ARBA" id="ARBA00023136"/>
    </source>
</evidence>
<dbReference type="Pfam" id="PF01399">
    <property type="entry name" value="PCI"/>
    <property type="match status" value="1"/>
</dbReference>
<evidence type="ECO:0000313" key="13">
    <source>
        <dbReference type="Proteomes" id="UP000639772"/>
    </source>
</evidence>
<evidence type="ECO:0000256" key="6">
    <source>
        <dbReference type="ARBA" id="ARBA00022942"/>
    </source>
</evidence>
<gene>
    <name evidence="12" type="ORF">HPP92_005904</name>
</gene>
<dbReference type="Pfam" id="PF04535">
    <property type="entry name" value="CASP_dom"/>
    <property type="match status" value="1"/>
</dbReference>
<dbReference type="GO" id="GO:0005737">
    <property type="term" value="C:cytoplasm"/>
    <property type="evidence" value="ECO:0007669"/>
    <property type="project" value="TreeGrafter"/>
</dbReference>
<dbReference type="Pfam" id="PF18098">
    <property type="entry name" value="RPN5_C"/>
    <property type="match status" value="1"/>
</dbReference>
<feature type="compositionally biased region" description="Basic and acidic residues" evidence="10">
    <location>
        <begin position="128"/>
        <end position="143"/>
    </location>
</feature>
<dbReference type="InterPro" id="IPR036390">
    <property type="entry name" value="WH_DNA-bd_sf"/>
</dbReference>
<dbReference type="FunFam" id="1.10.10.10:FF:000070">
    <property type="entry name" value="26S proteasome non-ATPase regulatory subunit 12"/>
    <property type="match status" value="1"/>
</dbReference>
<dbReference type="Gene3D" id="1.10.10.10">
    <property type="entry name" value="Winged helix-like DNA-binding domain superfamily/Winged helix DNA-binding domain"/>
    <property type="match status" value="1"/>
</dbReference>
<keyword evidence="7" id="KW-1133">Transmembrane helix</keyword>
<dbReference type="EMBL" id="JADCNM010000002">
    <property type="protein sequence ID" value="KAG0494910.1"/>
    <property type="molecule type" value="Genomic_DNA"/>
</dbReference>
<dbReference type="Proteomes" id="UP000639772">
    <property type="component" value="Unassembled WGS sequence"/>
</dbReference>
<feature type="compositionally biased region" description="Basic and acidic residues" evidence="10">
    <location>
        <begin position="41"/>
        <end position="55"/>
    </location>
</feature>
<comment type="caution">
    <text evidence="12">The sequence shown here is derived from an EMBL/GenBank/DDBJ whole genome shotgun (WGS) entry which is preliminary data.</text>
</comment>
<keyword evidence="5" id="KW-0812">Transmembrane</keyword>
<evidence type="ECO:0000256" key="2">
    <source>
        <dbReference type="ARBA" id="ARBA00006397"/>
    </source>
</evidence>
<feature type="compositionally biased region" description="Pro residues" evidence="10">
    <location>
        <begin position="18"/>
        <end position="28"/>
    </location>
</feature>
<dbReference type="Pfam" id="PF22241">
    <property type="entry name" value="PSMD12-CSN4_N"/>
    <property type="match status" value="2"/>
</dbReference>
<dbReference type="PROSITE" id="PS50250">
    <property type="entry name" value="PCI"/>
    <property type="match status" value="1"/>
</dbReference>
<dbReference type="PANTHER" id="PTHR10855">
    <property type="entry name" value="26S PROTEASOME NON-ATPASE REGULATORY SUBUNIT 12/COP9 SIGNALOSOME COMPLEX SUBUNIT 4"/>
    <property type="match status" value="1"/>
</dbReference>
<keyword evidence="4" id="KW-1003">Cell membrane</keyword>
<dbReference type="InterPro" id="IPR040896">
    <property type="entry name" value="RPN5_C"/>
</dbReference>
<comment type="similarity">
    <text evidence="2">Belongs to the proteasome subunit p55 family.</text>
</comment>
<evidence type="ECO:0000259" key="11">
    <source>
        <dbReference type="PROSITE" id="PS50250"/>
    </source>
</evidence>
<dbReference type="SUPFAM" id="SSF46785">
    <property type="entry name" value="Winged helix' DNA-binding domain"/>
    <property type="match status" value="1"/>
</dbReference>
<dbReference type="InterPro" id="IPR040134">
    <property type="entry name" value="PSMD12/CSN4"/>
</dbReference>
<dbReference type="PANTHER" id="PTHR10855:SF1">
    <property type="entry name" value="26S PROTEASOME NON-ATPASE REGULATORY SUBUNIT 12"/>
    <property type="match status" value="1"/>
</dbReference>
<dbReference type="GO" id="GO:0008541">
    <property type="term" value="C:proteasome regulatory particle, lid subcomplex"/>
    <property type="evidence" value="ECO:0007669"/>
    <property type="project" value="TreeGrafter"/>
</dbReference>
<dbReference type="SMART" id="SM00088">
    <property type="entry name" value="PINT"/>
    <property type="match status" value="1"/>
</dbReference>
<dbReference type="InterPro" id="IPR000717">
    <property type="entry name" value="PCI_dom"/>
</dbReference>
<dbReference type="GO" id="GO:0005634">
    <property type="term" value="C:nucleus"/>
    <property type="evidence" value="ECO:0007669"/>
    <property type="project" value="UniProtKB-ARBA"/>
</dbReference>
<comment type="subunit">
    <text evidence="9">Component of the 19S regulatory particle (RP/PA700) lid subcomplex of the 26S proteasome. The 26S proteasome is composed of a core protease (CP), known as the 20S proteasome, capped at one or both ends by the 19S regulatory particle (RP/PA700). The RP/PA700 complex is composed of at least 17 different subunits in two subcomplexes, the base and the lid, which form the portions proximal and distal to the 20S proteolytic core, respectively.</text>
</comment>
<dbReference type="InterPro" id="IPR036388">
    <property type="entry name" value="WH-like_DNA-bd_sf"/>
</dbReference>
<dbReference type="AlphaFoldDB" id="A0A835RUW0"/>
<proteinExistence type="inferred from homology"/>
<feature type="region of interest" description="Disordered" evidence="10">
    <location>
        <begin position="1"/>
        <end position="154"/>
    </location>
</feature>
<sequence length="762" mass="85862">MSGSLHGSPPQGKEERQPSPPPPLQPQPPHDEAYRNLLPKSSHDTTEEDLTKDLESPLQSPSRREEDQVPSLVAPPTRSASQSPRRGTGKVNAKENSFDTTVQSTQKVSDTASPKRETSFPASPVRSPLRDTENTRAPAENKKGAKSPGQDGEKAVTHLRSFLKDSGSPISLPERSPGKPAVESPVACELKVEVGGVKPFLVNSGIMRRAALRKTEVGVRVLEVVFCLVSFSVMAANKTSGWAGDSFERYQEFRYCFSVNVMACAYSAFQLYAHFHHRITKRHIISRPSSYYFDLSMDQASVGLPPDVVDIVCCLSQRCLDVDEENLESKIEALLNVEKQMRLASDVLGTKKAVIEIVELCYNAGAWKTLNEQIVLIAKRRGQLKQAVTAMVQQAMQYIDKTPDVDTRIELIKTLNSVSAGKIYVEIERARLVKKLAKIKEEQGLIAEAADLMQEIAVETFGAMAKTEKIAFILEQVRLCLDREDYVRAQILSRKISPRVFSIDASKEKKKPKEGDNVVQEPPADIPSLQELKRTYYELMIRYHSHNNDYLEICRCYKSIYEIGSVQENPSQWIPVLRKICWYLVLAPHDSMQSSLLSATLEDKNLSEIPLFRLLLKQLITMEVIQWTSLWNMYKDEFSSEKDMPWGPLVPKAAEDLKLRIIEHNIIVVSKYYSRITLKRLSDLLCLSLQETEKHLSDMVVSNSLVAKIDRPMGVVSFQTAKDSNEILNSWAMNLEKLLDLVEKSCHQIHKETMVHKAVLRA</sequence>
<evidence type="ECO:0000256" key="9">
    <source>
        <dbReference type="ARBA" id="ARBA00064920"/>
    </source>
</evidence>
<comment type="similarity">
    <text evidence="3">Belongs to the Casparian strip membrane proteins (CASP) family.</text>
</comment>
<keyword evidence="6" id="KW-0647">Proteasome</keyword>
<evidence type="ECO:0000313" key="12">
    <source>
        <dbReference type="EMBL" id="KAG0494910.1"/>
    </source>
</evidence>
<reference evidence="12 13" key="1">
    <citation type="journal article" date="2020" name="Nat. Food">
        <title>A phased Vanilla planifolia genome enables genetic improvement of flavour and production.</title>
        <authorList>
            <person name="Hasing T."/>
            <person name="Tang H."/>
            <person name="Brym M."/>
            <person name="Khazi F."/>
            <person name="Huang T."/>
            <person name="Chambers A.H."/>
        </authorList>
    </citation>
    <scope>NUCLEOTIDE SEQUENCE [LARGE SCALE GENOMIC DNA]</scope>
    <source>
        <tissue evidence="12">Leaf</tissue>
    </source>
</reference>
<organism evidence="12 13">
    <name type="scientific">Vanilla planifolia</name>
    <name type="common">Vanilla</name>
    <dbReference type="NCBI Taxonomy" id="51239"/>
    <lineage>
        <taxon>Eukaryota</taxon>
        <taxon>Viridiplantae</taxon>
        <taxon>Streptophyta</taxon>
        <taxon>Embryophyta</taxon>
        <taxon>Tracheophyta</taxon>
        <taxon>Spermatophyta</taxon>
        <taxon>Magnoliopsida</taxon>
        <taxon>Liliopsida</taxon>
        <taxon>Asparagales</taxon>
        <taxon>Orchidaceae</taxon>
        <taxon>Vanilloideae</taxon>
        <taxon>Vanilleae</taxon>
        <taxon>Vanilla</taxon>
    </lineage>
</organism>
<comment type="subcellular location">
    <subcellularLocation>
        <location evidence="1">Cell membrane</location>
        <topology evidence="1">Multi-pass membrane protein</topology>
    </subcellularLocation>
</comment>
<evidence type="ECO:0000256" key="3">
    <source>
        <dbReference type="ARBA" id="ARBA00007651"/>
    </source>
</evidence>
<evidence type="ECO:0000256" key="4">
    <source>
        <dbReference type="ARBA" id="ARBA00022475"/>
    </source>
</evidence>
<dbReference type="InterPro" id="IPR054559">
    <property type="entry name" value="PSMD12-CSN4-like_N"/>
</dbReference>
<protein>
    <recommendedName>
        <fullName evidence="11">PCI domain-containing protein</fullName>
    </recommendedName>
</protein>
<evidence type="ECO:0000256" key="1">
    <source>
        <dbReference type="ARBA" id="ARBA00004651"/>
    </source>
</evidence>
<name>A0A835RUW0_VANPL</name>
<evidence type="ECO:0000256" key="10">
    <source>
        <dbReference type="SAM" id="MobiDB-lite"/>
    </source>
</evidence>
<feature type="compositionally biased region" description="Polar residues" evidence="10">
    <location>
        <begin position="98"/>
        <end position="112"/>
    </location>
</feature>
<evidence type="ECO:0000256" key="5">
    <source>
        <dbReference type="ARBA" id="ARBA00022692"/>
    </source>
</evidence>
<dbReference type="OrthoDB" id="268763at2759"/>